<gene>
    <name evidence="6" type="ORF">EDC35_1017</name>
</gene>
<dbReference type="InterPro" id="IPR003018">
    <property type="entry name" value="GAF"/>
</dbReference>
<evidence type="ECO:0000259" key="4">
    <source>
        <dbReference type="PROSITE" id="PS50011"/>
    </source>
</evidence>
<dbReference type="InterPro" id="IPR043128">
    <property type="entry name" value="Rev_trsase/Diguanyl_cyclase"/>
</dbReference>
<feature type="domain" description="Protein kinase" evidence="4">
    <location>
        <begin position="7"/>
        <end position="267"/>
    </location>
</feature>
<organism evidence="6 7">
    <name type="scientific">Thiobaca trueperi</name>
    <dbReference type="NCBI Taxonomy" id="127458"/>
    <lineage>
        <taxon>Bacteria</taxon>
        <taxon>Pseudomonadati</taxon>
        <taxon>Pseudomonadota</taxon>
        <taxon>Gammaproteobacteria</taxon>
        <taxon>Chromatiales</taxon>
        <taxon>Chromatiaceae</taxon>
        <taxon>Thiobaca</taxon>
    </lineage>
</organism>
<dbReference type="InterPro" id="IPR053159">
    <property type="entry name" value="Hybrid_Histidine_Kinase"/>
</dbReference>
<dbReference type="SUPFAM" id="SSF56112">
    <property type="entry name" value="Protein kinase-like (PK-like)"/>
    <property type="match status" value="1"/>
</dbReference>
<dbReference type="InterPro" id="IPR041664">
    <property type="entry name" value="AAA_16"/>
</dbReference>
<dbReference type="InterPro" id="IPR011009">
    <property type="entry name" value="Kinase-like_dom_sf"/>
</dbReference>
<dbReference type="SUPFAM" id="SSF55073">
    <property type="entry name" value="Nucleotide cyclase"/>
    <property type="match status" value="1"/>
</dbReference>
<dbReference type="InterPro" id="IPR029016">
    <property type="entry name" value="GAF-like_dom_sf"/>
</dbReference>
<dbReference type="Pfam" id="PF01590">
    <property type="entry name" value="GAF"/>
    <property type="match status" value="1"/>
</dbReference>
<evidence type="ECO:0000313" key="7">
    <source>
        <dbReference type="Proteomes" id="UP000295717"/>
    </source>
</evidence>
<accession>A0A4R3N5J2</accession>
<name>A0A4R3N5J2_9GAMM</name>
<evidence type="ECO:0000259" key="5">
    <source>
        <dbReference type="PROSITE" id="PS50887"/>
    </source>
</evidence>
<proteinExistence type="predicted"/>
<dbReference type="Pfam" id="PF00069">
    <property type="entry name" value="Pkinase"/>
    <property type="match status" value="1"/>
</dbReference>
<dbReference type="Pfam" id="PF00990">
    <property type="entry name" value="GGDEF"/>
    <property type="match status" value="1"/>
</dbReference>
<dbReference type="GO" id="GO:0005524">
    <property type="term" value="F:ATP binding"/>
    <property type="evidence" value="ECO:0007669"/>
    <property type="project" value="InterPro"/>
</dbReference>
<dbReference type="Gene3D" id="3.30.450.40">
    <property type="match status" value="1"/>
</dbReference>
<dbReference type="SMART" id="SM00065">
    <property type="entry name" value="GAF"/>
    <property type="match status" value="1"/>
</dbReference>
<reference evidence="6 7" key="1">
    <citation type="submission" date="2019-03" db="EMBL/GenBank/DDBJ databases">
        <title>Genomic Encyclopedia of Type Strains, Phase IV (KMG-IV): sequencing the most valuable type-strain genomes for metagenomic binning, comparative biology and taxonomic classification.</title>
        <authorList>
            <person name="Goeker M."/>
        </authorList>
    </citation>
    <scope>NUCLEOTIDE SEQUENCE [LARGE SCALE GENOMIC DNA]</scope>
    <source>
        <strain evidence="6 7">DSM 13587</strain>
    </source>
</reference>
<dbReference type="SMART" id="SM00267">
    <property type="entry name" value="GGDEF"/>
    <property type="match status" value="1"/>
</dbReference>
<dbReference type="EMBL" id="SMAO01000001">
    <property type="protein sequence ID" value="TCT23697.1"/>
    <property type="molecule type" value="Genomic_DNA"/>
</dbReference>
<keyword evidence="3" id="KW-0175">Coiled coil</keyword>
<dbReference type="NCBIfam" id="TIGR00254">
    <property type="entry name" value="GGDEF"/>
    <property type="match status" value="1"/>
</dbReference>
<feature type="domain" description="GGDEF" evidence="5">
    <location>
        <begin position="1526"/>
        <end position="1662"/>
    </location>
</feature>
<dbReference type="RefSeq" id="WP_132974809.1">
    <property type="nucleotide sequence ID" value="NZ_SMAO01000001.1"/>
</dbReference>
<evidence type="ECO:0000256" key="3">
    <source>
        <dbReference type="SAM" id="Coils"/>
    </source>
</evidence>
<dbReference type="InterPro" id="IPR029787">
    <property type="entry name" value="Nucleotide_cyclase"/>
</dbReference>
<comment type="caution">
    <text evidence="6">The sequence shown here is derived from an EMBL/GenBank/DDBJ whole genome shotgun (WGS) entry which is preliminary data.</text>
</comment>
<dbReference type="InterPro" id="IPR011990">
    <property type="entry name" value="TPR-like_helical_dom_sf"/>
</dbReference>
<dbReference type="SUPFAM" id="SSF52540">
    <property type="entry name" value="P-loop containing nucleoside triphosphate hydrolases"/>
    <property type="match status" value="1"/>
</dbReference>
<evidence type="ECO:0000256" key="1">
    <source>
        <dbReference type="ARBA" id="ARBA00001946"/>
    </source>
</evidence>
<dbReference type="SUPFAM" id="SSF48452">
    <property type="entry name" value="TPR-like"/>
    <property type="match status" value="1"/>
</dbReference>
<evidence type="ECO:0000256" key="2">
    <source>
        <dbReference type="ARBA" id="ARBA00004167"/>
    </source>
</evidence>
<dbReference type="PROSITE" id="PS50011">
    <property type="entry name" value="PROTEIN_KINASE_DOM"/>
    <property type="match status" value="1"/>
</dbReference>
<dbReference type="Gene3D" id="1.10.510.10">
    <property type="entry name" value="Transferase(Phosphotransferase) domain 1"/>
    <property type="match status" value="1"/>
</dbReference>
<dbReference type="PANTHER" id="PTHR43642">
    <property type="entry name" value="HYBRID SIGNAL TRANSDUCTION HISTIDINE KINASE G"/>
    <property type="match status" value="1"/>
</dbReference>
<dbReference type="InterPro" id="IPR000160">
    <property type="entry name" value="GGDEF_dom"/>
</dbReference>
<dbReference type="Gene3D" id="3.40.50.300">
    <property type="entry name" value="P-loop containing nucleotide triphosphate hydrolases"/>
    <property type="match status" value="1"/>
</dbReference>
<dbReference type="Gene3D" id="3.30.70.270">
    <property type="match status" value="1"/>
</dbReference>
<dbReference type="InterPro" id="IPR027417">
    <property type="entry name" value="P-loop_NTPase"/>
</dbReference>
<keyword evidence="7" id="KW-1185">Reference proteome</keyword>
<dbReference type="GO" id="GO:0016020">
    <property type="term" value="C:membrane"/>
    <property type="evidence" value="ECO:0007669"/>
    <property type="project" value="UniProtKB-SubCell"/>
</dbReference>
<dbReference type="GO" id="GO:0004672">
    <property type="term" value="F:protein kinase activity"/>
    <property type="evidence" value="ECO:0007669"/>
    <property type="project" value="InterPro"/>
</dbReference>
<dbReference type="PANTHER" id="PTHR43642:SF1">
    <property type="entry name" value="HYBRID SIGNAL TRANSDUCTION HISTIDINE KINASE G"/>
    <property type="match status" value="1"/>
</dbReference>
<dbReference type="Proteomes" id="UP000295717">
    <property type="component" value="Unassembled WGS sequence"/>
</dbReference>
<protein>
    <submittedName>
        <fullName evidence="6">Diguanylate cyclase (GGDEF)-like protein</fullName>
    </submittedName>
</protein>
<dbReference type="OrthoDB" id="9801841at2"/>
<evidence type="ECO:0000313" key="6">
    <source>
        <dbReference type="EMBL" id="TCT23697.1"/>
    </source>
</evidence>
<dbReference type="SUPFAM" id="SSF55781">
    <property type="entry name" value="GAF domain-like"/>
    <property type="match status" value="1"/>
</dbReference>
<dbReference type="Pfam" id="PF13191">
    <property type="entry name" value="AAA_16"/>
    <property type="match status" value="1"/>
</dbReference>
<sequence>MVSLDGYSIREMIYESGHSQVFRGWRTCDALPVVIKTPSSSGFSVRENLRYQHEYNLLAALNLSRIVKVYDLVQYRSGFAIIEEDYGACDLDQWLGERRMALAEFLPVAMQMAEGLDQMHGQRIIHKDLNPANVLIHPATAQVKLTDFGLSTLIGVETQEACAPELIEGTLSYVSPEQTGRMNRAIDYRTDLYSLGVCYYRMLTGTLPFVTTDPLELVHCHIARPPVVPAVLDAAIPPVLSELVMKLLEKKAEDRYQSAYGVMQDLLAVQAALDAGEPPPMLELGRFDVSGHFQVAHQLYGRNRETRLLLDAFDRITEGRSELLLVGGYSGIGKTSLVNEVQKSLVRQRGFFIAGKHDQFQRDIPFSALIQAFRRLVSQMLTQREAQLAHWREALMIALGSNARVIIDVIPDVEWIIGPQPPAPELAPAEAQNRFSRSFQQFIGVFARPEHPLVIFLDDLQWADAASLALMELLCNNPDSHHLLMIGAYRDNEVSASHPLVLTLNGIRDAGAPVATILLGPLAPDDLNQMIADTLHQPTAATHELARLLLEKTGGNPFFVAQFLEELHDRGWFRLDPAQGRWQWEMAQIESAGITDNVVDLMAGKISRMSPATRQALQIAACIGNRFALTALATIQERCEIATGSDLWEAIQEGLVVTAKTEFRFLHDRVQQAAYSLIAPEDIGPLHLKIGRQLLSNASPAELDERLFDITGHLNAVLALIDDPGERFQCSRLNLQAGRKAKAATAYEPALRHFQAAADLLAADCWTTHDRHTLEIYRERADAAYLLGQFAAAEADLNAALMHAADRYDQADIYLQKIIQYNQLGRYNEMVEVARAALHLFGATLPDTSDETGLQADFEQQMAEYSRLLNQRQIGDLIGLDDVIDREQDAIIRLMAILTDGTYIAIPNLFPHVVMEVVNRSMRYGHNAMSAIGFAWATVLIVRQFGNYQDAYALGALAMRLNDRYPNPRIRAQVTFLYAVCALHWVKPLAEQIAVYQQAYQYGIENGNLVFAGYARTMIPKTTLAALTVDKALEECAVSLAFYARSGSPFLMSERFCQLFLQRLKGEGDDLTSLSTDEIDEAAWLARWQHPATRFGHGLSYFLNFKLQLLYLFGQWRAAWDFATTHADWMQYIPILYETTVFTFYRALAGATLYEHADAAEQTAITRVLGAAMADFTLWTANCPDNFAWQDELLRAEQARISQRPADAFAGYGRAAVLARRYQRPLGLALSLERAGRLHLQQDQRKEAKPELEEAVFHYYQWGATGKAQALNQEFAGLLTRAAVAGLPVRIPSGSESTSAVSTHRLDLDTILKASLALSSEIQIDGLLQKLMAIVIENAGAEWGYLLLPSADHWMIVAHASVLDRHAQLTRIPLTDSTMVCEAAIRYVIRTRQDLTLDDARQDPAFCRDSHVQRQGVRSVFCLPLLAQNRLNGVLYLENNQLSGAFAPGRIQILKMLSAQAAIAIDNARLYESLERQVAERTRELSEANRRLQQLSECDGLTGIANRRKFDAVWIAEWKRAARQGLPLAVAMVDVDHFKAYNDHYGHQAGDDCLRQVTLALAATVQRANDLVARYGGEEFVVVLPGVTAPESLQVAQKLAAAVVACQIPHAHNSAASVVTVSIGVAWGIPKPDAPVNDLIAEADTRLYQAKQAGRNRVALAP</sequence>
<comment type="subcellular location">
    <subcellularLocation>
        <location evidence="2">Membrane</location>
        <topology evidence="2">Single-pass membrane protein</topology>
    </subcellularLocation>
</comment>
<feature type="coiled-coil region" evidence="3">
    <location>
        <begin position="1471"/>
        <end position="1498"/>
    </location>
</feature>
<dbReference type="Gene3D" id="1.25.40.10">
    <property type="entry name" value="Tetratricopeptide repeat domain"/>
    <property type="match status" value="1"/>
</dbReference>
<dbReference type="CDD" id="cd14014">
    <property type="entry name" value="STKc_PknB_like"/>
    <property type="match status" value="1"/>
</dbReference>
<dbReference type="CDD" id="cd01949">
    <property type="entry name" value="GGDEF"/>
    <property type="match status" value="1"/>
</dbReference>
<comment type="cofactor">
    <cofactor evidence="1">
        <name>Mg(2+)</name>
        <dbReference type="ChEBI" id="CHEBI:18420"/>
    </cofactor>
</comment>
<dbReference type="FunFam" id="3.30.70.270:FF:000001">
    <property type="entry name" value="Diguanylate cyclase domain protein"/>
    <property type="match status" value="1"/>
</dbReference>
<dbReference type="PROSITE" id="PS50887">
    <property type="entry name" value="GGDEF"/>
    <property type="match status" value="1"/>
</dbReference>
<dbReference type="InterPro" id="IPR000719">
    <property type="entry name" value="Prot_kinase_dom"/>
</dbReference>